<dbReference type="OMA" id="NSAQYIC"/>
<accession>F2UGD0</accession>
<reference evidence="2" key="1">
    <citation type="submission" date="2009-08" db="EMBL/GenBank/DDBJ databases">
        <title>Annotation of Salpingoeca rosetta.</title>
        <authorList>
            <consortium name="The Broad Institute Genome Sequencing Platform"/>
            <person name="Russ C."/>
            <person name="Cuomo C."/>
            <person name="Burger G."/>
            <person name="Gray M.W."/>
            <person name="Holland P.W.H."/>
            <person name="King N."/>
            <person name="Lang F.B.F."/>
            <person name="Roger A.J."/>
            <person name="Ruiz-Trillo I."/>
            <person name="Young S.K."/>
            <person name="Zeng Q."/>
            <person name="Gargeya S."/>
            <person name="Alvarado L."/>
            <person name="Berlin A."/>
            <person name="Chapman S.B."/>
            <person name="Chen Z."/>
            <person name="Freedman E."/>
            <person name="Gellesch M."/>
            <person name="Goldberg J."/>
            <person name="Griggs A."/>
            <person name="Gujja S."/>
            <person name="Heilman E."/>
            <person name="Heiman D."/>
            <person name="Howarth C."/>
            <person name="Mehta T."/>
            <person name="Neiman D."/>
            <person name="Pearson M."/>
            <person name="Roberts A."/>
            <person name="Saif S."/>
            <person name="Shea T."/>
            <person name="Shenoy N."/>
            <person name="Sisk P."/>
            <person name="Stolte C."/>
            <person name="Sykes S."/>
            <person name="White J."/>
            <person name="Yandava C."/>
            <person name="Haas B."/>
            <person name="Nusbaum C."/>
            <person name="Birren B."/>
        </authorList>
    </citation>
    <scope>NUCLEOTIDE SEQUENCE [LARGE SCALE GENOMIC DNA]</scope>
    <source>
        <strain evidence="2">ATCC 50818</strain>
    </source>
</reference>
<dbReference type="RefSeq" id="XP_004991601.1">
    <property type="nucleotide sequence ID" value="XM_004991544.1"/>
</dbReference>
<sequence length="176" mass="18800">MRCCSLVVAAAAVVVALAATTAVHGCGRWVASTAFEPIPDNAFPVKWDAHPDDKELYYCSCHNYTGSAWNDDAGFGPGWKCWYTTGSNRDFCHVGDFRVLVSDFPSSTGPRVVNSTTTRPVPKGTLPGYNVNDQFSCVQQVTIRSSPTTVPGSLAIDSNTGNYVCKSVTPNGLVGQ</sequence>
<dbReference type="KEGG" id="sre:PTSG_07800"/>
<evidence type="ECO:0008006" key="4">
    <source>
        <dbReference type="Google" id="ProtNLM"/>
    </source>
</evidence>
<keyword evidence="1" id="KW-0732">Signal</keyword>
<feature type="chain" id="PRO_5003287638" description="Fibronectin type-II domain-containing protein" evidence="1">
    <location>
        <begin position="19"/>
        <end position="176"/>
    </location>
</feature>
<gene>
    <name evidence="2" type="ORF">PTSG_07800</name>
</gene>
<dbReference type="Proteomes" id="UP000007799">
    <property type="component" value="Unassembled WGS sequence"/>
</dbReference>
<proteinExistence type="predicted"/>
<dbReference type="EMBL" id="GL832973">
    <property type="protein sequence ID" value="EGD75680.1"/>
    <property type="molecule type" value="Genomic_DNA"/>
</dbReference>
<keyword evidence="3" id="KW-1185">Reference proteome</keyword>
<name>F2UGD0_SALR5</name>
<evidence type="ECO:0000313" key="3">
    <source>
        <dbReference type="Proteomes" id="UP000007799"/>
    </source>
</evidence>
<dbReference type="AlphaFoldDB" id="F2UGD0"/>
<feature type="signal peptide" evidence="1">
    <location>
        <begin position="1"/>
        <end position="18"/>
    </location>
</feature>
<dbReference type="GeneID" id="16072162"/>
<organism evidence="3">
    <name type="scientific">Salpingoeca rosetta (strain ATCC 50818 / BSB-021)</name>
    <dbReference type="NCBI Taxonomy" id="946362"/>
    <lineage>
        <taxon>Eukaryota</taxon>
        <taxon>Choanoflagellata</taxon>
        <taxon>Craspedida</taxon>
        <taxon>Salpingoecidae</taxon>
        <taxon>Salpingoeca</taxon>
    </lineage>
</organism>
<protein>
    <recommendedName>
        <fullName evidence="4">Fibronectin type-II domain-containing protein</fullName>
    </recommendedName>
</protein>
<evidence type="ECO:0000313" key="2">
    <source>
        <dbReference type="EMBL" id="EGD75680.1"/>
    </source>
</evidence>
<evidence type="ECO:0000256" key="1">
    <source>
        <dbReference type="SAM" id="SignalP"/>
    </source>
</evidence>
<dbReference type="InParanoid" id="F2UGD0"/>